<protein>
    <submittedName>
        <fullName evidence="1">Uncharacterized protein</fullName>
    </submittedName>
</protein>
<evidence type="ECO:0000313" key="1">
    <source>
        <dbReference type="EMBL" id="QJA80899.1"/>
    </source>
</evidence>
<proteinExistence type="predicted"/>
<accession>A0A6M3KFZ4</accession>
<name>A0A6M3KFZ4_9ZZZZ</name>
<dbReference type="EMBL" id="MT142440">
    <property type="protein sequence ID" value="QJA80899.1"/>
    <property type="molecule type" value="Genomic_DNA"/>
</dbReference>
<dbReference type="AlphaFoldDB" id="A0A6M3KFZ4"/>
<organism evidence="1">
    <name type="scientific">viral metagenome</name>
    <dbReference type="NCBI Taxonomy" id="1070528"/>
    <lineage>
        <taxon>unclassified sequences</taxon>
        <taxon>metagenomes</taxon>
        <taxon>organismal metagenomes</taxon>
    </lineage>
</organism>
<gene>
    <name evidence="1" type="ORF">MM415A00623_0019</name>
</gene>
<reference evidence="1" key="1">
    <citation type="submission" date="2020-03" db="EMBL/GenBank/DDBJ databases">
        <title>The deep terrestrial virosphere.</title>
        <authorList>
            <person name="Holmfeldt K."/>
            <person name="Nilsson E."/>
            <person name="Simone D."/>
            <person name="Lopez-Fernandez M."/>
            <person name="Wu X."/>
            <person name="de Brujin I."/>
            <person name="Lundin D."/>
            <person name="Andersson A."/>
            <person name="Bertilsson S."/>
            <person name="Dopson M."/>
        </authorList>
    </citation>
    <scope>NUCLEOTIDE SEQUENCE</scope>
    <source>
        <strain evidence="1">MM415A00623</strain>
    </source>
</reference>
<sequence>MKRQITLDQNTSGWTETDSAAQVMTTIAEYTVPVGSALVFRPNDTVSLYLEDNESTAAELDGSCPVEIVIEKPYGIGSDLLVNGQYTKFKEFQDQTKFARINQTMVARANSVIKIRANPNYSTIDTIDASDCRYALTALLVLD</sequence>